<dbReference type="GO" id="GO:0070761">
    <property type="term" value="C:pre-snoRNP complex"/>
    <property type="evidence" value="ECO:0007669"/>
    <property type="project" value="TreeGrafter"/>
</dbReference>
<dbReference type="Proteomes" id="UP000646827">
    <property type="component" value="Unassembled WGS sequence"/>
</dbReference>
<evidence type="ECO:0000313" key="16">
    <source>
        <dbReference type="EMBL" id="KAG2219445.1"/>
    </source>
</evidence>
<accession>A0A8H7RYW9</accession>
<dbReference type="GO" id="GO:0000463">
    <property type="term" value="P:maturation of LSU-rRNA from tricistronic rRNA transcript (SSU-rRNA, 5.8S rRNA, LSU-rRNA)"/>
    <property type="evidence" value="ECO:0007669"/>
    <property type="project" value="TreeGrafter"/>
</dbReference>
<dbReference type="GO" id="GO:0005634">
    <property type="term" value="C:nucleus"/>
    <property type="evidence" value="ECO:0007669"/>
    <property type="project" value="TreeGrafter"/>
</dbReference>
<dbReference type="FunFam" id="3.30.60.190:FF:000001">
    <property type="entry name" value="box C/D snoRNA protein 1"/>
    <property type="match status" value="1"/>
</dbReference>
<dbReference type="CDD" id="cd23023">
    <property type="entry name" value="zf-HIT_BCD1"/>
    <property type="match status" value="1"/>
</dbReference>
<evidence type="ECO:0000256" key="1">
    <source>
        <dbReference type="ARBA" id="ARBA00022499"/>
    </source>
</evidence>
<evidence type="ECO:0000256" key="3">
    <source>
        <dbReference type="ARBA" id="ARBA00022553"/>
    </source>
</evidence>
<feature type="region of interest" description="Disordered" evidence="14">
    <location>
        <begin position="271"/>
        <end position="374"/>
    </location>
</feature>
<evidence type="ECO:0000259" key="15">
    <source>
        <dbReference type="PROSITE" id="PS51083"/>
    </source>
</evidence>
<feature type="domain" description="HIT-type" evidence="15">
    <location>
        <begin position="14"/>
        <end position="48"/>
    </location>
</feature>
<evidence type="ECO:0000256" key="12">
    <source>
        <dbReference type="ARBA" id="ARBA00077531"/>
    </source>
</evidence>
<dbReference type="Pfam" id="PF25790">
    <property type="entry name" value="BCD1"/>
    <property type="match status" value="1"/>
</dbReference>
<evidence type="ECO:0000256" key="7">
    <source>
        <dbReference type="ARBA" id="ARBA00022843"/>
    </source>
</evidence>
<gene>
    <name evidence="16" type="ORF">INT45_002330</name>
</gene>
<dbReference type="EMBL" id="JAEPRB010000179">
    <property type="protein sequence ID" value="KAG2219445.1"/>
    <property type="molecule type" value="Genomic_DNA"/>
</dbReference>
<evidence type="ECO:0000256" key="8">
    <source>
        <dbReference type="ARBA" id="ARBA00049598"/>
    </source>
</evidence>
<evidence type="ECO:0000256" key="14">
    <source>
        <dbReference type="SAM" id="MobiDB-lite"/>
    </source>
</evidence>
<reference evidence="16 17" key="1">
    <citation type="submission" date="2020-12" db="EMBL/GenBank/DDBJ databases">
        <title>Metabolic potential, ecology and presence of endohyphal bacteria is reflected in genomic diversity of Mucoromycotina.</title>
        <authorList>
            <person name="Muszewska A."/>
            <person name="Okrasinska A."/>
            <person name="Steczkiewicz K."/>
            <person name="Drgas O."/>
            <person name="Orlowska M."/>
            <person name="Perlinska-Lenart U."/>
            <person name="Aleksandrzak-Piekarczyk T."/>
            <person name="Szatraj K."/>
            <person name="Zielenkiewicz U."/>
            <person name="Pilsyk S."/>
            <person name="Malc E."/>
            <person name="Mieczkowski P."/>
            <person name="Kruszewska J.S."/>
            <person name="Biernat P."/>
            <person name="Pawlowska J."/>
        </authorList>
    </citation>
    <scope>NUCLEOTIDE SEQUENCE [LARGE SCALE GENOMIC DNA]</scope>
    <source>
        <strain evidence="16 17">CBS 142.35</strain>
    </source>
</reference>
<dbReference type="Pfam" id="PF04438">
    <property type="entry name" value="zf-HIT"/>
    <property type="match status" value="1"/>
</dbReference>
<keyword evidence="1" id="KW-1017">Isopeptide bond</keyword>
<dbReference type="GO" id="GO:0000492">
    <property type="term" value="P:box C/D snoRNP assembly"/>
    <property type="evidence" value="ECO:0007669"/>
    <property type="project" value="TreeGrafter"/>
</dbReference>
<evidence type="ECO:0000256" key="4">
    <source>
        <dbReference type="ARBA" id="ARBA00022723"/>
    </source>
</evidence>
<keyword evidence="3" id="KW-0597">Phosphoprotein</keyword>
<name>A0A8H7RYW9_9FUNG</name>
<evidence type="ECO:0000256" key="5">
    <source>
        <dbReference type="ARBA" id="ARBA00022771"/>
    </source>
</evidence>
<dbReference type="InterPro" id="IPR051639">
    <property type="entry name" value="BCD1"/>
</dbReference>
<protein>
    <recommendedName>
        <fullName evidence="11">Box C/D snoRNA protein 1</fullName>
    </recommendedName>
    <alternativeName>
        <fullName evidence="12">Zinc finger HIT domain-containing protein 6</fullName>
    </alternativeName>
</protein>
<dbReference type="PANTHER" id="PTHR13483:SF3">
    <property type="entry name" value="BOX C_D SNORNA PROTEIN 1"/>
    <property type="match status" value="1"/>
</dbReference>
<comment type="function">
    <text evidence="8">Required for box C/D snoRNAs accumulation involved in snoRNA processing, snoRNA transport to the nucleolus and ribosome biogenesis.</text>
</comment>
<dbReference type="SUPFAM" id="SSF144232">
    <property type="entry name" value="HIT/MYND zinc finger-like"/>
    <property type="match status" value="1"/>
</dbReference>
<feature type="compositionally biased region" description="Acidic residues" evidence="14">
    <location>
        <begin position="310"/>
        <end position="323"/>
    </location>
</feature>
<evidence type="ECO:0000313" key="17">
    <source>
        <dbReference type="Proteomes" id="UP000646827"/>
    </source>
</evidence>
<keyword evidence="17" id="KW-1185">Reference proteome</keyword>
<comment type="caution">
    <text evidence="16">The sequence shown here is derived from an EMBL/GenBank/DDBJ whole genome shotgun (WGS) entry which is preliminary data.</text>
</comment>
<feature type="compositionally biased region" description="Basic and acidic residues" evidence="14">
    <location>
        <begin position="350"/>
        <end position="368"/>
    </location>
</feature>
<evidence type="ECO:0000256" key="2">
    <source>
        <dbReference type="ARBA" id="ARBA00022517"/>
    </source>
</evidence>
<evidence type="ECO:0000256" key="13">
    <source>
        <dbReference type="PROSITE-ProRule" id="PRU00453"/>
    </source>
</evidence>
<proteinExistence type="inferred from homology"/>
<dbReference type="GO" id="GO:0048254">
    <property type="term" value="P:snoRNA localization"/>
    <property type="evidence" value="ECO:0007669"/>
    <property type="project" value="TreeGrafter"/>
</dbReference>
<keyword evidence="4" id="KW-0479">Metal-binding</keyword>
<evidence type="ECO:0000256" key="11">
    <source>
        <dbReference type="ARBA" id="ARBA00068630"/>
    </source>
</evidence>
<evidence type="ECO:0000256" key="6">
    <source>
        <dbReference type="ARBA" id="ARBA00022833"/>
    </source>
</evidence>
<comment type="subunit">
    <text evidence="10">Interacts with FBL, SNU13, NOP58, NUFIP1, RUVBL1, RUVBL2 and TAF9. Interacts (via HIT-type zinc finger) with the RUVBL1/RUVBL2 complex in the presence of ADP.</text>
</comment>
<keyword evidence="2" id="KW-0690">Ribosome biogenesis</keyword>
<feature type="compositionally biased region" description="Basic and acidic residues" evidence="14">
    <location>
        <begin position="285"/>
        <end position="299"/>
    </location>
</feature>
<evidence type="ECO:0000256" key="10">
    <source>
        <dbReference type="ARBA" id="ARBA00061949"/>
    </source>
</evidence>
<keyword evidence="7" id="KW-0832">Ubl conjugation</keyword>
<dbReference type="OrthoDB" id="272357at2759"/>
<keyword evidence="6" id="KW-0862">Zinc</keyword>
<dbReference type="Gene3D" id="3.30.60.190">
    <property type="match status" value="1"/>
</dbReference>
<dbReference type="AlphaFoldDB" id="A0A8H7RYW9"/>
<evidence type="ECO:0000256" key="9">
    <source>
        <dbReference type="ARBA" id="ARBA00049654"/>
    </source>
</evidence>
<dbReference type="PANTHER" id="PTHR13483">
    <property type="entry name" value="BOX C_D SNORNA PROTEIN 1-RELATED"/>
    <property type="match status" value="1"/>
</dbReference>
<dbReference type="InterPro" id="IPR057721">
    <property type="entry name" value="BCD1_alpha/beta"/>
</dbReference>
<dbReference type="InterPro" id="IPR007529">
    <property type="entry name" value="Znf_HIT"/>
</dbReference>
<dbReference type="GO" id="GO:0008270">
    <property type="term" value="F:zinc ion binding"/>
    <property type="evidence" value="ECO:0007669"/>
    <property type="project" value="UniProtKB-UniRule"/>
</dbReference>
<organism evidence="16 17">
    <name type="scientific">Circinella minor</name>
    <dbReference type="NCBI Taxonomy" id="1195481"/>
    <lineage>
        <taxon>Eukaryota</taxon>
        <taxon>Fungi</taxon>
        <taxon>Fungi incertae sedis</taxon>
        <taxon>Mucoromycota</taxon>
        <taxon>Mucoromycotina</taxon>
        <taxon>Mucoromycetes</taxon>
        <taxon>Mucorales</taxon>
        <taxon>Lichtheimiaceae</taxon>
        <taxon>Circinella</taxon>
    </lineage>
</organism>
<comment type="similarity">
    <text evidence="9">Belongs to the BCD1 family.</text>
</comment>
<keyword evidence="5 13" id="KW-0863">Zinc-finger</keyword>
<dbReference type="PROSITE" id="PS51083">
    <property type="entry name" value="ZF_HIT"/>
    <property type="match status" value="1"/>
</dbReference>
<sequence length="374" mass="43813">MDQNQDQEQEQQQCQMCNVNPHKYTCPRCSIHTCSVDCVKRHKEENKCSGERDKTSFVSRDKYNYSHMMSDYTYLEDISRRSDTLTRERYKAPAFMDNRSKLIMKKAREMGIQYNVLPAIMTRHKINKTSYNNNTHQMYWTVECCFHRNNTVQKILEYSIPQAKTIRGMFENMLFVEKPQGKGDYNTIRYQVRDFRDAGMDQLVIGLKKEGAPKNTFVNLTSHLDRTVKDILRGEKVIEFPTIYIWLQDQLDENVILEEKVFVEYRPRPNKRLNKDQQSENNTITEKDKGGDDTTKNEPTDSNEQPLTAEADDQQEAVTEEEMNNINNNEEVAYAEEPLLTPSKITLTSEGDKDMEEHQLKDDKDNHSEGTPQE</sequence>